<sequence length="537" mass="61401">MTCPKEDELLAFTDNMMEDHELERITRHLQGCMYCHQQVEVMRYEQEVLKETLMEPALNDDFADMIIAGLQPYEKKRKKIRPWKYALGTAAALILAAGVTLSVSPSFAELLGGIFKSDRVDEGLQLASDTELAEQVDIAVEDQGITLQVEELIVDASRIAFSYKITNKSGKMLDPYLDDNDKKNMITLHNESGKEIELSSWGWSNADDHGVVEFSLHDIEPFMKGFIRMDVTEITGKTGNWRIEIPVDLTAAYAKQLAVKIDKSYEVDGVEIDLDQVKYSTSTTEIFYSTAYTESAKQELLKDIEEKGRQFSKEIATDFIGYHPRIGYRIEDEQGEVKGYYNLFANEELGHPVDLNMIGGYGKWEGEHEEVGKTSMVDTFVPEQEEEHLYFVLDTIYKTKTSDFSVTFNTDKLPYTFEYNGYELTIDSVEREADYSLQKSWKPIRREVTTRVKLSGHAEQQAPELAGWALEDAKGTVYQIFNSGATLDERDAEGRFKREIELISYDLQKVPEELTLHLIAETEAVKLDKEWRVPLFK</sequence>
<gene>
    <name evidence="3" type="ORF">CD32_04110</name>
</gene>
<evidence type="ECO:0000313" key="3">
    <source>
        <dbReference type="EMBL" id="KGR87220.1"/>
    </source>
</evidence>
<dbReference type="OrthoDB" id="2473268at2"/>
<reference evidence="3 4" key="1">
    <citation type="submission" date="2014-02" db="EMBL/GenBank/DDBJ databases">
        <title>Draft genome sequence of Lysinibacillus odysseyi NBRC 100172.</title>
        <authorList>
            <person name="Zhang F."/>
            <person name="Wang G."/>
            <person name="Zhang L."/>
        </authorList>
    </citation>
    <scope>NUCLEOTIDE SEQUENCE [LARGE SCALE GENOMIC DNA]</scope>
    <source>
        <strain evidence="3 4">NBRC 100172</strain>
    </source>
</reference>
<dbReference type="InterPro" id="IPR025436">
    <property type="entry name" value="DUF4179"/>
</dbReference>
<dbReference type="STRING" id="1220589.CD32_04110"/>
<dbReference type="eggNOG" id="COG5662">
    <property type="taxonomic scope" value="Bacteria"/>
</dbReference>
<evidence type="ECO:0000256" key="1">
    <source>
        <dbReference type="SAM" id="Phobius"/>
    </source>
</evidence>
<dbReference type="EMBL" id="JPVP01000048">
    <property type="protein sequence ID" value="KGR87220.1"/>
    <property type="molecule type" value="Genomic_DNA"/>
</dbReference>
<keyword evidence="1" id="KW-0812">Transmembrane</keyword>
<comment type="caution">
    <text evidence="3">The sequence shown here is derived from an EMBL/GenBank/DDBJ whole genome shotgun (WGS) entry which is preliminary data.</text>
</comment>
<keyword evidence="1" id="KW-0472">Membrane</keyword>
<keyword evidence="1" id="KW-1133">Transmembrane helix</keyword>
<proteinExistence type="predicted"/>
<keyword evidence="4" id="KW-1185">Reference proteome</keyword>
<dbReference type="Gene3D" id="2.60.40.1630">
    <property type="entry name" value="bacillus anthracis domain"/>
    <property type="match status" value="1"/>
</dbReference>
<accession>A0A0A3IUW4</accession>
<organism evidence="3 4">
    <name type="scientific">Lysinibacillus odysseyi 34hs-1 = NBRC 100172</name>
    <dbReference type="NCBI Taxonomy" id="1220589"/>
    <lineage>
        <taxon>Bacteria</taxon>
        <taxon>Bacillati</taxon>
        <taxon>Bacillota</taxon>
        <taxon>Bacilli</taxon>
        <taxon>Bacillales</taxon>
        <taxon>Bacillaceae</taxon>
        <taxon>Lysinibacillus</taxon>
    </lineage>
</organism>
<evidence type="ECO:0000259" key="2">
    <source>
        <dbReference type="Pfam" id="PF13786"/>
    </source>
</evidence>
<feature type="domain" description="DUF4179" evidence="2">
    <location>
        <begin position="80"/>
        <end position="166"/>
    </location>
</feature>
<name>A0A0A3IUW4_9BACI</name>
<dbReference type="RefSeq" id="WP_036151556.1">
    <property type="nucleotide sequence ID" value="NZ_AVCX01000015.1"/>
</dbReference>
<dbReference type="AlphaFoldDB" id="A0A0A3IUW4"/>
<dbReference type="Proteomes" id="UP000030437">
    <property type="component" value="Unassembled WGS sequence"/>
</dbReference>
<evidence type="ECO:0000313" key="4">
    <source>
        <dbReference type="Proteomes" id="UP000030437"/>
    </source>
</evidence>
<dbReference type="Pfam" id="PF13786">
    <property type="entry name" value="DUF4179"/>
    <property type="match status" value="1"/>
</dbReference>
<feature type="transmembrane region" description="Helical" evidence="1">
    <location>
        <begin position="85"/>
        <end position="108"/>
    </location>
</feature>
<protein>
    <recommendedName>
        <fullName evidence="2">DUF4179 domain-containing protein</fullName>
    </recommendedName>
</protein>